<dbReference type="Proteomes" id="UP000215335">
    <property type="component" value="Unassembled WGS sequence"/>
</dbReference>
<evidence type="ECO:0000313" key="1">
    <source>
        <dbReference type="EMBL" id="OXU27951.1"/>
    </source>
</evidence>
<gene>
    <name evidence="1" type="ORF">TSAR_007448</name>
</gene>
<name>A0A232FAT5_9HYME</name>
<evidence type="ECO:0000313" key="2">
    <source>
        <dbReference type="Proteomes" id="UP000215335"/>
    </source>
</evidence>
<sequence length="62" mass="7747">MNDCCSACDKEERRRYRQRAPFDLDFFLSRRDLISWEIRFRDGFHPRFEIVYNVRIRDRSVS</sequence>
<dbReference type="EMBL" id="NNAY01000505">
    <property type="protein sequence ID" value="OXU27951.1"/>
    <property type="molecule type" value="Genomic_DNA"/>
</dbReference>
<comment type="caution">
    <text evidence="1">The sequence shown here is derived from an EMBL/GenBank/DDBJ whole genome shotgun (WGS) entry which is preliminary data.</text>
</comment>
<proteinExistence type="predicted"/>
<organism evidence="1 2">
    <name type="scientific">Trichomalopsis sarcophagae</name>
    <dbReference type="NCBI Taxonomy" id="543379"/>
    <lineage>
        <taxon>Eukaryota</taxon>
        <taxon>Metazoa</taxon>
        <taxon>Ecdysozoa</taxon>
        <taxon>Arthropoda</taxon>
        <taxon>Hexapoda</taxon>
        <taxon>Insecta</taxon>
        <taxon>Pterygota</taxon>
        <taxon>Neoptera</taxon>
        <taxon>Endopterygota</taxon>
        <taxon>Hymenoptera</taxon>
        <taxon>Apocrita</taxon>
        <taxon>Proctotrupomorpha</taxon>
        <taxon>Chalcidoidea</taxon>
        <taxon>Pteromalidae</taxon>
        <taxon>Pteromalinae</taxon>
        <taxon>Trichomalopsis</taxon>
    </lineage>
</organism>
<reference evidence="1 2" key="1">
    <citation type="journal article" date="2017" name="Curr. Biol.">
        <title>The Evolution of Venom by Co-option of Single-Copy Genes.</title>
        <authorList>
            <person name="Martinson E.O."/>
            <person name="Mrinalini"/>
            <person name="Kelkar Y.D."/>
            <person name="Chang C.H."/>
            <person name="Werren J.H."/>
        </authorList>
    </citation>
    <scope>NUCLEOTIDE SEQUENCE [LARGE SCALE GENOMIC DNA]</scope>
    <source>
        <strain evidence="1 2">Alberta</strain>
        <tissue evidence="1">Whole body</tissue>
    </source>
</reference>
<protein>
    <submittedName>
        <fullName evidence="1">Uncharacterized protein</fullName>
    </submittedName>
</protein>
<keyword evidence="2" id="KW-1185">Reference proteome</keyword>
<dbReference type="AlphaFoldDB" id="A0A232FAT5"/>
<accession>A0A232FAT5</accession>